<dbReference type="InterPro" id="IPR050237">
    <property type="entry name" value="ATP-dep_AMP-bd_enzyme"/>
</dbReference>
<dbReference type="Gene3D" id="3.30.300.30">
    <property type="match status" value="1"/>
</dbReference>
<sequence length="486" mass="51775">MNIADGLSRQAATTPFAVAVVREGLLLHYRTFDQAVWRAATFLRKQGIGPGDVVGVSCIGQVAHLLVAFALARMGAVQVALPLHEPSAARRDRAAFFGAVAVIGDNPAAGEAGVPVVRFDTAWLAPDGGPGNYDVRSGEDDQPWLIGHSSGTTGAPKAFSLTHRDAVARAARETAMTAIRSSDVFLSPMRLDFPANKLHAFNCLAAGATFATGRLDAEGALVRLAEMHRATYLNLTASSLAGLLQACSEDGVRLPYVRVLRAGAGTIGEELRRAALQRLSPNLVVTYGTNEGGLIATAEPPALARRIGAAGRAVAGIRWEIVDEADRLLPPGSIGAIRLAGPGVARGYWQAEADARHFRDGWFHPGDLVSCDADGLLAFHGRVDDLMNFDGIKIYPADIEDLLLTHPAVAEAAAFPTRPAPGWDLPMAAVVLREQASEDELLAHCRARLGMRAPRRVMIEPRMPRNNIGKVLKRELAARLEAMADT</sequence>
<dbReference type="PANTHER" id="PTHR43767:SF1">
    <property type="entry name" value="NONRIBOSOMAL PEPTIDE SYNTHASE PES1 (EUROFUNG)-RELATED"/>
    <property type="match status" value="1"/>
</dbReference>
<comment type="caution">
    <text evidence="3">The sequence shown here is derived from an EMBL/GenBank/DDBJ whole genome shotgun (WGS) entry which is preliminary data.</text>
</comment>
<dbReference type="PANTHER" id="PTHR43767">
    <property type="entry name" value="LONG-CHAIN-FATTY-ACID--COA LIGASE"/>
    <property type="match status" value="1"/>
</dbReference>
<dbReference type="PROSITE" id="PS00455">
    <property type="entry name" value="AMP_BINDING"/>
    <property type="match status" value="1"/>
</dbReference>
<dbReference type="SUPFAM" id="SSF56801">
    <property type="entry name" value="Acetyl-CoA synthetase-like"/>
    <property type="match status" value="1"/>
</dbReference>
<dbReference type="Proteomes" id="UP001301140">
    <property type="component" value="Unassembled WGS sequence"/>
</dbReference>
<dbReference type="AlphaFoldDB" id="A0AAP3XRD8"/>
<evidence type="ECO:0000259" key="2">
    <source>
        <dbReference type="Pfam" id="PF13193"/>
    </source>
</evidence>
<reference evidence="3 4" key="1">
    <citation type="submission" date="2023-03" db="EMBL/GenBank/DDBJ databases">
        <title>YIM 152171 draft genome.</title>
        <authorList>
            <person name="Yang Z."/>
        </authorList>
    </citation>
    <scope>NUCLEOTIDE SEQUENCE [LARGE SCALE GENOMIC DNA]</scope>
    <source>
        <strain evidence="3 4">YIM 152171</strain>
    </source>
</reference>
<evidence type="ECO:0000259" key="1">
    <source>
        <dbReference type="Pfam" id="PF00501"/>
    </source>
</evidence>
<dbReference type="InterPro" id="IPR045851">
    <property type="entry name" value="AMP-bd_C_sf"/>
</dbReference>
<dbReference type="InterPro" id="IPR025110">
    <property type="entry name" value="AMP-bd_C"/>
</dbReference>
<dbReference type="InterPro" id="IPR042099">
    <property type="entry name" value="ANL_N_sf"/>
</dbReference>
<dbReference type="InterPro" id="IPR000873">
    <property type="entry name" value="AMP-dep_synth/lig_dom"/>
</dbReference>
<dbReference type="GO" id="GO:0016878">
    <property type="term" value="F:acid-thiol ligase activity"/>
    <property type="evidence" value="ECO:0007669"/>
    <property type="project" value="UniProtKB-ARBA"/>
</dbReference>
<dbReference type="Pfam" id="PF13193">
    <property type="entry name" value="AMP-binding_C"/>
    <property type="match status" value="1"/>
</dbReference>
<name>A0AAP3XRD8_9PROT</name>
<gene>
    <name evidence="3" type="ORF">PZ740_09125</name>
</gene>
<dbReference type="EMBL" id="JARGEQ010000091">
    <property type="protein sequence ID" value="MDF1586545.1"/>
    <property type="molecule type" value="Genomic_DNA"/>
</dbReference>
<accession>A0AAP3XRD8</accession>
<feature type="domain" description="AMP-binding enzyme C-terminal" evidence="2">
    <location>
        <begin position="399"/>
        <end position="470"/>
    </location>
</feature>
<evidence type="ECO:0000313" key="3">
    <source>
        <dbReference type="EMBL" id="MDF1586545.1"/>
    </source>
</evidence>
<protein>
    <submittedName>
        <fullName evidence="3">Class I adenylate-forming enzyme family protein</fullName>
    </submittedName>
</protein>
<keyword evidence="4" id="KW-1185">Reference proteome</keyword>
<dbReference type="Pfam" id="PF00501">
    <property type="entry name" value="AMP-binding"/>
    <property type="match status" value="1"/>
</dbReference>
<dbReference type="InterPro" id="IPR020845">
    <property type="entry name" value="AMP-binding_CS"/>
</dbReference>
<evidence type="ECO:0000313" key="4">
    <source>
        <dbReference type="Proteomes" id="UP001301140"/>
    </source>
</evidence>
<dbReference type="CDD" id="cd04433">
    <property type="entry name" value="AFD_class_I"/>
    <property type="match status" value="1"/>
</dbReference>
<proteinExistence type="predicted"/>
<feature type="domain" description="AMP-dependent synthetase/ligase" evidence="1">
    <location>
        <begin position="8"/>
        <end position="349"/>
    </location>
</feature>
<dbReference type="RefSeq" id="WP_327788960.1">
    <property type="nucleotide sequence ID" value="NZ_JARGEQ010000091.1"/>
</dbReference>
<dbReference type="Gene3D" id="3.40.50.12780">
    <property type="entry name" value="N-terminal domain of ligase-like"/>
    <property type="match status" value="1"/>
</dbReference>
<organism evidence="3 4">
    <name type="scientific">Marinimicrococcus flavescens</name>
    <dbReference type="NCBI Taxonomy" id="3031815"/>
    <lineage>
        <taxon>Bacteria</taxon>
        <taxon>Pseudomonadati</taxon>
        <taxon>Pseudomonadota</taxon>
        <taxon>Alphaproteobacteria</taxon>
        <taxon>Geminicoccales</taxon>
        <taxon>Geminicoccaceae</taxon>
        <taxon>Marinimicrococcus</taxon>
    </lineage>
</organism>